<gene>
    <name evidence="2" type="ORF">F1737_00265</name>
</gene>
<name>A0AA97FBW9_9EURY</name>
<dbReference type="KEGG" id="mefw:F1737_00265"/>
<reference evidence="2 3" key="1">
    <citation type="submission" date="2019-09" db="EMBL/GenBank/DDBJ databases">
        <title>The complete genome of Methanoplanus sp. FWC-SCC4.</title>
        <authorList>
            <person name="Chen S.-C."/>
            <person name="Zhou Y.-Z."/>
            <person name="Lai M.-C."/>
        </authorList>
    </citation>
    <scope>NUCLEOTIDE SEQUENCE [LARGE SCALE GENOMIC DNA]</scope>
    <source>
        <strain evidence="2 3">FWC-SCC4</strain>
    </source>
</reference>
<dbReference type="InterPro" id="IPR035093">
    <property type="entry name" value="RelE/ParE_toxin_dom_sf"/>
</dbReference>
<accession>A0AA97FBW9</accession>
<dbReference type="Pfam" id="PF05016">
    <property type="entry name" value="ParE_toxin"/>
    <property type="match status" value="1"/>
</dbReference>
<sequence>MVTNRAKKSIAQLPKDTAVEIYQKLKALSSEKNPKIHVKKLKGNKNPPFYSLRVGIYRVILNIEDNIMIIHVIEAGHRNKIYRDY</sequence>
<organism evidence="2 3">
    <name type="scientific">Methanochimaera problematica</name>
    <dbReference type="NCBI Taxonomy" id="2609417"/>
    <lineage>
        <taxon>Archaea</taxon>
        <taxon>Methanobacteriati</taxon>
        <taxon>Methanobacteriota</taxon>
        <taxon>Stenosarchaea group</taxon>
        <taxon>Methanomicrobia</taxon>
        <taxon>Methanomicrobiales</taxon>
        <taxon>Methanomicrobiaceae</taxon>
        <taxon>Methanochimaera</taxon>
    </lineage>
</organism>
<dbReference type="Gene3D" id="3.30.2310.20">
    <property type="entry name" value="RelE-like"/>
    <property type="match status" value="1"/>
</dbReference>
<dbReference type="PANTHER" id="PTHR35601:SF1">
    <property type="entry name" value="TOXIN RELE"/>
    <property type="match status" value="1"/>
</dbReference>
<evidence type="ECO:0000313" key="3">
    <source>
        <dbReference type="Proteomes" id="UP001301797"/>
    </source>
</evidence>
<dbReference type="SUPFAM" id="SSF143011">
    <property type="entry name" value="RelE-like"/>
    <property type="match status" value="1"/>
</dbReference>
<protein>
    <submittedName>
        <fullName evidence="2">Type II toxin-antitoxin system RelE/ParE family toxin</fullName>
    </submittedName>
</protein>
<proteinExistence type="predicted"/>
<dbReference type="EMBL" id="CP043875">
    <property type="protein sequence ID" value="WOF15218.1"/>
    <property type="molecule type" value="Genomic_DNA"/>
</dbReference>
<dbReference type="Proteomes" id="UP001301797">
    <property type="component" value="Chromosome"/>
</dbReference>
<keyword evidence="3" id="KW-1185">Reference proteome</keyword>
<dbReference type="InterPro" id="IPR007712">
    <property type="entry name" value="RelE/ParE_toxin"/>
</dbReference>
<dbReference type="AlphaFoldDB" id="A0AA97FBW9"/>
<dbReference type="PANTHER" id="PTHR35601">
    <property type="entry name" value="TOXIN RELE"/>
    <property type="match status" value="1"/>
</dbReference>
<keyword evidence="1" id="KW-1277">Toxin-antitoxin system</keyword>
<evidence type="ECO:0000313" key="2">
    <source>
        <dbReference type="EMBL" id="WOF15218.1"/>
    </source>
</evidence>
<evidence type="ECO:0000256" key="1">
    <source>
        <dbReference type="ARBA" id="ARBA00022649"/>
    </source>
</evidence>